<dbReference type="CDD" id="cd00060">
    <property type="entry name" value="FHA"/>
    <property type="match status" value="1"/>
</dbReference>
<reference evidence="4" key="1">
    <citation type="submission" date="2019-10" db="EMBL/GenBank/DDBJ databases">
        <title>Lacipirellula parvula gen. nov., sp. nov., representing a lineage of planctomycetes widespread in freshwater anoxic habitats, and description of the family Lacipirellulaceae.</title>
        <authorList>
            <person name="Dedysh S.N."/>
            <person name="Kulichevskaya I.S."/>
            <person name="Beletsky A.V."/>
            <person name="Rakitin A.L."/>
            <person name="Mardanov A.V."/>
            <person name="Ivanova A.A."/>
            <person name="Saltykova V.X."/>
            <person name="Rijpstra W.I.C."/>
            <person name="Sinninghe Damste J.S."/>
            <person name="Ravin N.V."/>
        </authorList>
    </citation>
    <scope>NUCLEOTIDE SEQUENCE [LARGE SCALE GENOMIC DNA]</scope>
    <source>
        <strain evidence="4">PX69</strain>
    </source>
</reference>
<dbReference type="InterPro" id="IPR008984">
    <property type="entry name" value="SMAD_FHA_dom_sf"/>
</dbReference>
<dbReference type="SMART" id="SM00240">
    <property type="entry name" value="FHA"/>
    <property type="match status" value="1"/>
</dbReference>
<feature type="compositionally biased region" description="Low complexity" evidence="1">
    <location>
        <begin position="161"/>
        <end position="170"/>
    </location>
</feature>
<dbReference type="PROSITE" id="PS50006">
    <property type="entry name" value="FHA_DOMAIN"/>
    <property type="match status" value="1"/>
</dbReference>
<dbReference type="AlphaFoldDB" id="A0A5K7XHM6"/>
<feature type="compositionally biased region" description="Basic and acidic residues" evidence="1">
    <location>
        <begin position="182"/>
        <end position="217"/>
    </location>
</feature>
<feature type="region of interest" description="Disordered" evidence="1">
    <location>
        <begin position="161"/>
        <end position="228"/>
    </location>
</feature>
<evidence type="ECO:0000256" key="1">
    <source>
        <dbReference type="SAM" id="MobiDB-lite"/>
    </source>
</evidence>
<dbReference type="Proteomes" id="UP000326837">
    <property type="component" value="Chromosome"/>
</dbReference>
<keyword evidence="4" id="KW-1185">Reference proteome</keyword>
<dbReference type="InterPro" id="IPR050923">
    <property type="entry name" value="Cell_Proc_Reg/RNA_Proc"/>
</dbReference>
<dbReference type="InterPro" id="IPR000253">
    <property type="entry name" value="FHA_dom"/>
</dbReference>
<feature type="domain" description="FHA" evidence="2">
    <location>
        <begin position="24"/>
        <end position="73"/>
    </location>
</feature>
<dbReference type="SUPFAM" id="SSF49879">
    <property type="entry name" value="SMAD/FHA domain"/>
    <property type="match status" value="1"/>
</dbReference>
<organism evidence="3 4">
    <name type="scientific">Lacipirellula parvula</name>
    <dbReference type="NCBI Taxonomy" id="2650471"/>
    <lineage>
        <taxon>Bacteria</taxon>
        <taxon>Pseudomonadati</taxon>
        <taxon>Planctomycetota</taxon>
        <taxon>Planctomycetia</taxon>
        <taxon>Pirellulales</taxon>
        <taxon>Lacipirellulaceae</taxon>
        <taxon>Lacipirellula</taxon>
    </lineage>
</organism>
<dbReference type="RefSeq" id="WP_152100861.1">
    <property type="nucleotide sequence ID" value="NZ_AP021861.1"/>
</dbReference>
<sequence length="228" mass="23848">MDVTLKVLEGAKVGAKIAIKKAEFTIGRSQSCSLCAGSSAVSRQHCLISRDESKVTVQDMGSRNGTLVNGNKIEGAVELASGDEITVGPLKFLLTISTSLNSVKKPEVKSVAEAVARTASKPTDSVGDADISEWLLGPSSALNETQTIRIDDTNAIHKMHAAAAAAAEAETSAGTPEGDATESEKATDHSGKPAKKEPGKLPKQPDKAGTKDSREAAVEALRAWSRRR</sequence>
<name>A0A5K7XHM6_9BACT</name>
<dbReference type="KEGG" id="lpav:PLANPX_5099"/>
<evidence type="ECO:0000259" key="2">
    <source>
        <dbReference type="PROSITE" id="PS50006"/>
    </source>
</evidence>
<dbReference type="Gene3D" id="2.60.200.20">
    <property type="match status" value="1"/>
</dbReference>
<dbReference type="PANTHER" id="PTHR23308">
    <property type="entry name" value="NUCLEAR INHIBITOR OF PROTEIN PHOSPHATASE-1"/>
    <property type="match status" value="1"/>
</dbReference>
<evidence type="ECO:0000313" key="3">
    <source>
        <dbReference type="EMBL" id="BBO35487.1"/>
    </source>
</evidence>
<dbReference type="Pfam" id="PF00498">
    <property type="entry name" value="FHA"/>
    <property type="match status" value="1"/>
</dbReference>
<gene>
    <name evidence="3" type="ORF">PLANPX_5099</name>
</gene>
<evidence type="ECO:0000313" key="4">
    <source>
        <dbReference type="Proteomes" id="UP000326837"/>
    </source>
</evidence>
<proteinExistence type="predicted"/>
<protein>
    <recommendedName>
        <fullName evidence="2">FHA domain-containing protein</fullName>
    </recommendedName>
</protein>
<accession>A0A5K7XHM6</accession>
<dbReference type="EMBL" id="AP021861">
    <property type="protein sequence ID" value="BBO35487.1"/>
    <property type="molecule type" value="Genomic_DNA"/>
</dbReference>